<keyword evidence="2" id="KW-1185">Reference proteome</keyword>
<dbReference type="Proteomes" id="UP000054279">
    <property type="component" value="Unassembled WGS sequence"/>
</dbReference>
<dbReference type="AlphaFoldDB" id="A0A0C9TQU0"/>
<dbReference type="HOGENOM" id="CLU_1759949_0_0_1"/>
<evidence type="ECO:0000313" key="1">
    <source>
        <dbReference type="EMBL" id="KIJ32523.1"/>
    </source>
</evidence>
<organism evidence="1 2">
    <name type="scientific">Sphaerobolus stellatus (strain SS14)</name>
    <dbReference type="NCBI Taxonomy" id="990650"/>
    <lineage>
        <taxon>Eukaryota</taxon>
        <taxon>Fungi</taxon>
        <taxon>Dikarya</taxon>
        <taxon>Basidiomycota</taxon>
        <taxon>Agaricomycotina</taxon>
        <taxon>Agaricomycetes</taxon>
        <taxon>Phallomycetidae</taxon>
        <taxon>Geastrales</taxon>
        <taxon>Sphaerobolaceae</taxon>
        <taxon>Sphaerobolus</taxon>
    </lineage>
</organism>
<dbReference type="EMBL" id="KN837226">
    <property type="protein sequence ID" value="KIJ32523.1"/>
    <property type="molecule type" value="Genomic_DNA"/>
</dbReference>
<accession>A0A0C9TQU0</accession>
<proteinExistence type="predicted"/>
<sequence>MEAMKAMKAIVGFIVFDNCCDAEYEGRHHELLVRTYQGSTDSHQCNAFGAINAHMHPILSVTELYIASLTKTGALLLWILRRSPAVPSVSHQQELCCLIVGIRDRPYYRIDSFRHMRVLLSTEISNDIMLPRAQRKPIESIEPPKPIH</sequence>
<evidence type="ECO:0000313" key="2">
    <source>
        <dbReference type="Proteomes" id="UP000054279"/>
    </source>
</evidence>
<reference evidence="1 2" key="1">
    <citation type="submission" date="2014-06" db="EMBL/GenBank/DDBJ databases">
        <title>Evolutionary Origins and Diversification of the Mycorrhizal Mutualists.</title>
        <authorList>
            <consortium name="DOE Joint Genome Institute"/>
            <consortium name="Mycorrhizal Genomics Consortium"/>
            <person name="Kohler A."/>
            <person name="Kuo A."/>
            <person name="Nagy L.G."/>
            <person name="Floudas D."/>
            <person name="Copeland A."/>
            <person name="Barry K.W."/>
            <person name="Cichocki N."/>
            <person name="Veneault-Fourrey C."/>
            <person name="LaButti K."/>
            <person name="Lindquist E.A."/>
            <person name="Lipzen A."/>
            <person name="Lundell T."/>
            <person name="Morin E."/>
            <person name="Murat C."/>
            <person name="Riley R."/>
            <person name="Ohm R."/>
            <person name="Sun H."/>
            <person name="Tunlid A."/>
            <person name="Henrissat B."/>
            <person name="Grigoriev I.V."/>
            <person name="Hibbett D.S."/>
            <person name="Martin F."/>
        </authorList>
    </citation>
    <scope>NUCLEOTIDE SEQUENCE [LARGE SCALE GENOMIC DNA]</scope>
    <source>
        <strain evidence="1 2">SS14</strain>
    </source>
</reference>
<gene>
    <name evidence="1" type="ORF">M422DRAFT_265695</name>
</gene>
<protein>
    <submittedName>
        <fullName evidence="1">Uncharacterized protein</fullName>
    </submittedName>
</protein>
<name>A0A0C9TQU0_SPHS4</name>